<dbReference type="AlphaFoldDB" id="A0A4R6MV74"/>
<evidence type="ECO:0000313" key="2">
    <source>
        <dbReference type="Proteomes" id="UP000295357"/>
    </source>
</evidence>
<accession>A0A4R6MV74</accession>
<proteinExistence type="predicted"/>
<name>A0A4R6MV74_9BURK</name>
<dbReference type="RefSeq" id="WP_133605529.1">
    <property type="nucleotide sequence ID" value="NZ_JAUFPJ010000012.1"/>
</dbReference>
<dbReference type="InterPro" id="IPR011990">
    <property type="entry name" value="TPR-like_helical_dom_sf"/>
</dbReference>
<dbReference type="SUPFAM" id="SSF48452">
    <property type="entry name" value="TPR-like"/>
    <property type="match status" value="1"/>
</dbReference>
<dbReference type="EMBL" id="SNXE01000014">
    <property type="protein sequence ID" value="TDP04570.1"/>
    <property type="molecule type" value="Genomic_DNA"/>
</dbReference>
<dbReference type="Proteomes" id="UP000295357">
    <property type="component" value="Unassembled WGS sequence"/>
</dbReference>
<protein>
    <recommendedName>
        <fullName evidence="3">Tetratricopeptide repeat protein</fullName>
    </recommendedName>
</protein>
<keyword evidence="2" id="KW-1185">Reference proteome</keyword>
<evidence type="ECO:0008006" key="3">
    <source>
        <dbReference type="Google" id="ProtNLM"/>
    </source>
</evidence>
<dbReference type="Gene3D" id="1.25.40.10">
    <property type="entry name" value="Tetratricopeptide repeat domain"/>
    <property type="match status" value="1"/>
</dbReference>
<organism evidence="1 2">
    <name type="scientific">Roseateles asaccharophilus</name>
    <dbReference type="NCBI Taxonomy" id="582607"/>
    <lineage>
        <taxon>Bacteria</taxon>
        <taxon>Pseudomonadati</taxon>
        <taxon>Pseudomonadota</taxon>
        <taxon>Betaproteobacteria</taxon>
        <taxon>Burkholderiales</taxon>
        <taxon>Sphaerotilaceae</taxon>
        <taxon>Roseateles</taxon>
    </lineage>
</organism>
<sequence>MNTVTTSPDAPRDAFGHLQELETAYLDGDYPTLLLRLQQWEAAWPDAPAAQRERARMLGLHSLSKQGEWAALIKACGEALRGAQFRQASARVQLLVLWSFGELQLGAIMRALEVAWVGQTLALELGDPGMSAQTQERLAMVELSLGDAVAAESHMLESIGYALQLGDHDVSLLRYSNGLFLFNALKQALRDHGRTAQAHALRLRMQRYVTQGRKIESRARKPYERCMWQANLAVWQLRSGRSREAEQQLRQVHAQAQQMNWLHIRRSVALELAGLAAADGEWEQSLHWLHDAASPPELPPRRRHALQIEQGLAQALAQLGRGDEAAQAAARAQALADDPIQAEALDSGLSEALKALLTPEQLEQLHTRLTLARRGLSNKARLRIRGVG</sequence>
<evidence type="ECO:0000313" key="1">
    <source>
        <dbReference type="EMBL" id="TDP04570.1"/>
    </source>
</evidence>
<gene>
    <name evidence="1" type="ORF">DFR39_11459</name>
</gene>
<comment type="caution">
    <text evidence="1">The sequence shown here is derived from an EMBL/GenBank/DDBJ whole genome shotgun (WGS) entry which is preliminary data.</text>
</comment>
<reference evidence="1 2" key="1">
    <citation type="submission" date="2019-03" db="EMBL/GenBank/DDBJ databases">
        <title>Genomic Encyclopedia of Type Strains, Phase IV (KMG-IV): sequencing the most valuable type-strain genomes for metagenomic binning, comparative biology and taxonomic classification.</title>
        <authorList>
            <person name="Goeker M."/>
        </authorList>
    </citation>
    <scope>NUCLEOTIDE SEQUENCE [LARGE SCALE GENOMIC DNA]</scope>
    <source>
        <strain evidence="1 2">DSM 25082</strain>
    </source>
</reference>
<dbReference type="OrthoDB" id="9847399at2"/>